<dbReference type="Proteomes" id="UP000001007">
    <property type="component" value="Chromosome"/>
</dbReference>
<evidence type="ECO:0000313" key="2">
    <source>
        <dbReference type="EMBL" id="AAM71674.1"/>
    </source>
</evidence>
<dbReference type="OrthoDB" id="598506at2"/>
<keyword evidence="1" id="KW-1133">Transmembrane helix</keyword>
<organism evidence="2 3">
    <name type="scientific">Chlorobaculum tepidum (strain ATCC 49652 / DSM 12025 / NBRC 103806 / TLS)</name>
    <name type="common">Chlorobium tepidum</name>
    <dbReference type="NCBI Taxonomy" id="194439"/>
    <lineage>
        <taxon>Bacteria</taxon>
        <taxon>Pseudomonadati</taxon>
        <taxon>Chlorobiota</taxon>
        <taxon>Chlorobiia</taxon>
        <taxon>Chlorobiales</taxon>
        <taxon>Chlorobiaceae</taxon>
        <taxon>Chlorobaculum</taxon>
    </lineage>
</organism>
<dbReference type="AlphaFoldDB" id="Q8KF99"/>
<accession>Q8KF99</accession>
<dbReference type="STRING" id="194439.CT0428"/>
<evidence type="ECO:0000313" key="3">
    <source>
        <dbReference type="Proteomes" id="UP000001007"/>
    </source>
</evidence>
<reference evidence="2 3" key="1">
    <citation type="journal article" date="2002" name="Proc. Natl. Acad. Sci. U.S.A.">
        <title>The complete genome sequence of Chlorobium tepidum TLS, a photosynthetic, anaerobic, green-sulfur bacterium.</title>
        <authorList>
            <person name="Eisen J.A."/>
            <person name="Nelson K.E."/>
            <person name="Paulsen I.T."/>
            <person name="Heidelberg J.F."/>
            <person name="Wu M."/>
            <person name="Dodson R.J."/>
            <person name="Deboy R."/>
            <person name="Gwinn M.L."/>
            <person name="Nelson W.C."/>
            <person name="Haft D.H."/>
            <person name="Hickey E.K."/>
            <person name="Peterson J.D."/>
            <person name="Durkin A.S."/>
            <person name="Kolonay J.L."/>
            <person name="Yang F."/>
            <person name="Holt I."/>
            <person name="Umayam L.A."/>
            <person name="Mason T."/>
            <person name="Brenner M."/>
            <person name="Shea T.P."/>
            <person name="Parksey D."/>
            <person name="Nierman W.C."/>
            <person name="Feldblyum T.V."/>
            <person name="Hansen C.L."/>
            <person name="Craven M.B."/>
            <person name="Radune D."/>
            <person name="Vamathevan J."/>
            <person name="Khouri H."/>
            <person name="White O."/>
            <person name="Gruber T.M."/>
            <person name="Ketchum K.A."/>
            <person name="Venter J.C."/>
            <person name="Tettelin H."/>
            <person name="Bryant D.A."/>
            <person name="Fraser C.M."/>
        </authorList>
    </citation>
    <scope>NUCLEOTIDE SEQUENCE [LARGE SCALE GENOMIC DNA]</scope>
    <source>
        <strain evidence="3">ATCC 49652 / DSM 12025 / NBRC 103806 / TLS</strain>
    </source>
</reference>
<dbReference type="EMBL" id="AE006470">
    <property type="protein sequence ID" value="AAM71674.1"/>
    <property type="molecule type" value="Genomic_DNA"/>
</dbReference>
<keyword evidence="1" id="KW-0472">Membrane</keyword>
<feature type="transmembrane region" description="Helical" evidence="1">
    <location>
        <begin position="35"/>
        <end position="56"/>
    </location>
</feature>
<dbReference type="InterPro" id="IPR007047">
    <property type="entry name" value="Flp_Fap"/>
</dbReference>
<sequence>MLKMYVDYWVAVLSGFLQQYFGVKSQKGVTMIEYALIAALIAVAVIAVLLTVGSNLKTVFSYVGSNLTT</sequence>
<dbReference type="HOGENOM" id="CLU_171854_3_2_10"/>
<protein>
    <submittedName>
        <fullName evidence="2">Uncharacterized protein</fullName>
    </submittedName>
</protein>
<dbReference type="Pfam" id="PF04964">
    <property type="entry name" value="Flp_Fap"/>
    <property type="match status" value="1"/>
</dbReference>
<dbReference type="RefSeq" id="WP_010932119.1">
    <property type="nucleotide sequence ID" value="NC_002932.3"/>
</dbReference>
<name>Q8KF99_CHLTE</name>
<gene>
    <name evidence="2" type="ordered locus">CT0428</name>
</gene>
<keyword evidence="1" id="KW-0812">Transmembrane</keyword>
<proteinExistence type="predicted"/>
<keyword evidence="3" id="KW-1185">Reference proteome</keyword>
<evidence type="ECO:0000256" key="1">
    <source>
        <dbReference type="SAM" id="Phobius"/>
    </source>
</evidence>
<dbReference type="eggNOG" id="COG3847">
    <property type="taxonomic scope" value="Bacteria"/>
</dbReference>
<dbReference type="KEGG" id="cte:CT0428"/>
<dbReference type="EnsemblBacteria" id="AAM71674">
    <property type="protein sequence ID" value="AAM71674"/>
    <property type="gene ID" value="CT0428"/>
</dbReference>